<feature type="transmembrane region" description="Helical" evidence="1">
    <location>
        <begin position="21"/>
        <end position="42"/>
    </location>
</feature>
<dbReference type="AlphaFoldDB" id="A0A3N4LEC8"/>
<gene>
    <name evidence="2" type="ORF">L211DRAFT_851603</name>
</gene>
<keyword evidence="1" id="KW-0812">Transmembrane</keyword>
<reference evidence="2 3" key="1">
    <citation type="journal article" date="2018" name="Nat. Ecol. Evol.">
        <title>Pezizomycetes genomes reveal the molecular basis of ectomycorrhizal truffle lifestyle.</title>
        <authorList>
            <person name="Murat C."/>
            <person name="Payen T."/>
            <person name="Noel B."/>
            <person name="Kuo A."/>
            <person name="Morin E."/>
            <person name="Chen J."/>
            <person name="Kohler A."/>
            <person name="Krizsan K."/>
            <person name="Balestrini R."/>
            <person name="Da Silva C."/>
            <person name="Montanini B."/>
            <person name="Hainaut M."/>
            <person name="Levati E."/>
            <person name="Barry K.W."/>
            <person name="Belfiori B."/>
            <person name="Cichocki N."/>
            <person name="Clum A."/>
            <person name="Dockter R.B."/>
            <person name="Fauchery L."/>
            <person name="Guy J."/>
            <person name="Iotti M."/>
            <person name="Le Tacon F."/>
            <person name="Lindquist E.A."/>
            <person name="Lipzen A."/>
            <person name="Malagnac F."/>
            <person name="Mello A."/>
            <person name="Molinier V."/>
            <person name="Miyauchi S."/>
            <person name="Poulain J."/>
            <person name="Riccioni C."/>
            <person name="Rubini A."/>
            <person name="Sitrit Y."/>
            <person name="Splivallo R."/>
            <person name="Traeger S."/>
            <person name="Wang M."/>
            <person name="Zifcakova L."/>
            <person name="Wipf D."/>
            <person name="Zambonelli A."/>
            <person name="Paolocci F."/>
            <person name="Nowrousian M."/>
            <person name="Ottonello S."/>
            <person name="Baldrian P."/>
            <person name="Spatafora J.W."/>
            <person name="Henrissat B."/>
            <person name="Nagy L.G."/>
            <person name="Aury J.M."/>
            <person name="Wincker P."/>
            <person name="Grigoriev I.V."/>
            <person name="Bonfante P."/>
            <person name="Martin F.M."/>
        </authorList>
    </citation>
    <scope>NUCLEOTIDE SEQUENCE [LARGE SCALE GENOMIC DNA]</scope>
    <source>
        <strain evidence="2 3">ATCC MYA-4762</strain>
    </source>
</reference>
<accession>A0A3N4LEC8</accession>
<dbReference type="EMBL" id="ML121561">
    <property type="protein sequence ID" value="RPB21233.1"/>
    <property type="molecule type" value="Genomic_DNA"/>
</dbReference>
<evidence type="ECO:0000313" key="3">
    <source>
        <dbReference type="Proteomes" id="UP000267821"/>
    </source>
</evidence>
<organism evidence="2 3">
    <name type="scientific">Terfezia boudieri ATCC MYA-4762</name>
    <dbReference type="NCBI Taxonomy" id="1051890"/>
    <lineage>
        <taxon>Eukaryota</taxon>
        <taxon>Fungi</taxon>
        <taxon>Dikarya</taxon>
        <taxon>Ascomycota</taxon>
        <taxon>Pezizomycotina</taxon>
        <taxon>Pezizomycetes</taxon>
        <taxon>Pezizales</taxon>
        <taxon>Pezizaceae</taxon>
        <taxon>Terfezia</taxon>
    </lineage>
</organism>
<sequence length="156" mass="17691">MSPPQDYARIPNGCIRARMKFLIMTLSTVQCIVIWIQGISIFDLNHSKALSVFDIIVNAIRKLIRRLCTLIPCKLSSSHESVPSALLPQLIFPLLQQRAVPLPISSSKNLERQTHNRLRITLPKWGLFRASYMENLLLGQMQLSIPLLAWTARTSS</sequence>
<protein>
    <submittedName>
        <fullName evidence="2">Uncharacterized protein</fullName>
    </submittedName>
</protein>
<evidence type="ECO:0000313" key="2">
    <source>
        <dbReference type="EMBL" id="RPB21233.1"/>
    </source>
</evidence>
<keyword evidence="1" id="KW-1133">Transmembrane helix</keyword>
<keyword evidence="1" id="KW-0472">Membrane</keyword>
<proteinExistence type="predicted"/>
<dbReference type="InParanoid" id="A0A3N4LEC8"/>
<keyword evidence="3" id="KW-1185">Reference proteome</keyword>
<evidence type="ECO:0000256" key="1">
    <source>
        <dbReference type="SAM" id="Phobius"/>
    </source>
</evidence>
<dbReference type="Proteomes" id="UP000267821">
    <property type="component" value="Unassembled WGS sequence"/>
</dbReference>
<name>A0A3N4LEC8_9PEZI</name>